<dbReference type="RefSeq" id="WP_133617005.1">
    <property type="nucleotide sequence ID" value="NZ_SNYA01000005.1"/>
</dbReference>
<dbReference type="InterPro" id="IPR016117">
    <property type="entry name" value="ArgJ-like_dom_sf"/>
</dbReference>
<evidence type="ECO:0000256" key="1">
    <source>
        <dbReference type="ARBA" id="ARBA00007068"/>
    </source>
</evidence>
<dbReference type="Gene3D" id="3.60.70.12">
    <property type="entry name" value="L-amino peptidase D-ALA esterase/amidase"/>
    <property type="match status" value="1"/>
</dbReference>
<comment type="similarity">
    <text evidence="1">Belongs to the peptidase S58 family.</text>
</comment>
<accession>A0A4R6RYV9</accession>
<protein>
    <submittedName>
        <fullName evidence="3">L-aminopeptidase/D-esterase-like protein</fullName>
    </submittedName>
</protein>
<keyword evidence="4" id="KW-1185">Reference proteome</keyword>
<name>A0A4R6RYV9_9MICO</name>
<dbReference type="OrthoDB" id="9770388at2"/>
<dbReference type="InterPro" id="IPR005321">
    <property type="entry name" value="Peptidase_S58_DmpA"/>
</dbReference>
<gene>
    <name evidence="3" type="ORF">EDF62_2162</name>
</gene>
<dbReference type="SUPFAM" id="SSF56266">
    <property type="entry name" value="DmpA/ArgJ-like"/>
    <property type="match status" value="1"/>
</dbReference>
<dbReference type="AlphaFoldDB" id="A0A4R6RYV9"/>
<evidence type="ECO:0000256" key="2">
    <source>
        <dbReference type="SAM" id="MobiDB-lite"/>
    </source>
</evidence>
<keyword evidence="3" id="KW-0645">Protease</keyword>
<organism evidence="3 4">
    <name type="scientific">Leucobacter luti</name>
    <dbReference type="NCBI Taxonomy" id="340320"/>
    <lineage>
        <taxon>Bacteria</taxon>
        <taxon>Bacillati</taxon>
        <taxon>Actinomycetota</taxon>
        <taxon>Actinomycetes</taxon>
        <taxon>Micrococcales</taxon>
        <taxon>Microbacteriaceae</taxon>
        <taxon>Leucobacter</taxon>
    </lineage>
</organism>
<sequence>MFNVEQSGHGPRARDLGVPFDGTPGAWNAITDVPGLEVGLLTLASDAPVVARTGVTAILPRGKAGAGSPCAAGIAVLNGNGELTGRSWIEESGQLQAPIAITNSHAVGAVHRGIDEWMAAHHAATAAAWMLPVVGETWDGYLNSINADIVQPEHAARALDGAATGPVPEGNVGGGTGMNCYGFKGGTGTASRVVGSGEQSWTVGVLLQANFGSRNELRVLGRPLGRESQAPNTMETDDWFQRDLAAGADGGSSGGGTNTLAEPSSHARAGSTSGAGSHSRATPGAGSVIVIVATDAPLLPDQCRALARRVPLGLARTGTTGSHFSGDIFLAFSTANSGGMSSRMGGDTVVTEKLEHVAWGSIDPFFAAVVEATEEAVVNALVAARDTIGRDGHESFALPHEEVRAAFTP</sequence>
<dbReference type="EMBL" id="SNYA01000005">
    <property type="protein sequence ID" value="TDP91545.1"/>
    <property type="molecule type" value="Genomic_DNA"/>
</dbReference>
<proteinExistence type="inferred from homology"/>
<keyword evidence="3" id="KW-0378">Hydrolase</keyword>
<dbReference type="PANTHER" id="PTHR36512:SF3">
    <property type="entry name" value="BLR5678 PROTEIN"/>
    <property type="match status" value="1"/>
</dbReference>
<dbReference type="CDD" id="cd02253">
    <property type="entry name" value="DmpA"/>
    <property type="match status" value="1"/>
</dbReference>
<comment type="caution">
    <text evidence="3">The sequence shown here is derived from an EMBL/GenBank/DDBJ whole genome shotgun (WGS) entry which is preliminary data.</text>
</comment>
<dbReference type="GO" id="GO:0004177">
    <property type="term" value="F:aminopeptidase activity"/>
    <property type="evidence" value="ECO:0007669"/>
    <property type="project" value="UniProtKB-KW"/>
</dbReference>
<evidence type="ECO:0000313" key="4">
    <source>
        <dbReference type="Proteomes" id="UP000295601"/>
    </source>
</evidence>
<feature type="region of interest" description="Disordered" evidence="2">
    <location>
        <begin position="244"/>
        <end position="282"/>
    </location>
</feature>
<evidence type="ECO:0000313" key="3">
    <source>
        <dbReference type="EMBL" id="TDP91545.1"/>
    </source>
</evidence>
<feature type="compositionally biased region" description="Gly residues" evidence="2">
    <location>
        <begin position="248"/>
        <end position="257"/>
    </location>
</feature>
<keyword evidence="3" id="KW-0031">Aminopeptidase</keyword>
<dbReference type="PANTHER" id="PTHR36512">
    <property type="entry name" value="D-AMINOPEPTIDASE"/>
    <property type="match status" value="1"/>
</dbReference>
<feature type="compositionally biased region" description="Polar residues" evidence="2">
    <location>
        <begin position="270"/>
        <end position="280"/>
    </location>
</feature>
<reference evidence="3 4" key="1">
    <citation type="submission" date="2019-03" db="EMBL/GenBank/DDBJ databases">
        <title>Genomic analyses of the natural microbiome of Caenorhabditis elegans.</title>
        <authorList>
            <person name="Samuel B."/>
        </authorList>
    </citation>
    <scope>NUCLEOTIDE SEQUENCE [LARGE SCALE GENOMIC DNA]</scope>
    <source>
        <strain evidence="3 4">JUb18</strain>
    </source>
</reference>
<dbReference type="Pfam" id="PF03576">
    <property type="entry name" value="Peptidase_S58"/>
    <property type="match status" value="1"/>
</dbReference>
<dbReference type="Proteomes" id="UP000295601">
    <property type="component" value="Unassembled WGS sequence"/>
</dbReference>